<organism evidence="1 2">
    <name type="scientific">Eumeta variegata</name>
    <name type="common">Bagworm moth</name>
    <name type="synonym">Eumeta japonica</name>
    <dbReference type="NCBI Taxonomy" id="151549"/>
    <lineage>
        <taxon>Eukaryota</taxon>
        <taxon>Metazoa</taxon>
        <taxon>Ecdysozoa</taxon>
        <taxon>Arthropoda</taxon>
        <taxon>Hexapoda</taxon>
        <taxon>Insecta</taxon>
        <taxon>Pterygota</taxon>
        <taxon>Neoptera</taxon>
        <taxon>Endopterygota</taxon>
        <taxon>Lepidoptera</taxon>
        <taxon>Glossata</taxon>
        <taxon>Ditrysia</taxon>
        <taxon>Tineoidea</taxon>
        <taxon>Psychidae</taxon>
        <taxon>Oiketicinae</taxon>
        <taxon>Eumeta</taxon>
    </lineage>
</organism>
<protein>
    <recommendedName>
        <fullName evidence="3">Mariner Mos1 transposase</fullName>
    </recommendedName>
</protein>
<dbReference type="OrthoDB" id="10017160at2759"/>
<dbReference type="EMBL" id="BGZK01000490">
    <property type="protein sequence ID" value="GBP46828.1"/>
    <property type="molecule type" value="Genomic_DNA"/>
</dbReference>
<dbReference type="GO" id="GO:0003676">
    <property type="term" value="F:nucleic acid binding"/>
    <property type="evidence" value="ECO:0007669"/>
    <property type="project" value="InterPro"/>
</dbReference>
<dbReference type="Gene3D" id="3.30.420.10">
    <property type="entry name" value="Ribonuclease H-like superfamily/Ribonuclease H"/>
    <property type="match status" value="1"/>
</dbReference>
<reference evidence="1 2" key="1">
    <citation type="journal article" date="2019" name="Commun. Biol.">
        <title>The bagworm genome reveals a unique fibroin gene that provides high tensile strength.</title>
        <authorList>
            <person name="Kono N."/>
            <person name="Nakamura H."/>
            <person name="Ohtoshi R."/>
            <person name="Tomita M."/>
            <person name="Numata K."/>
            <person name="Arakawa K."/>
        </authorList>
    </citation>
    <scope>NUCLEOTIDE SEQUENCE [LARGE SCALE GENOMIC DNA]</scope>
</reference>
<name>A0A4C1W647_EUMVA</name>
<sequence>MASIKQRILSETDLERAIASYNAHASNAEPARAAIDAVYDCNYISRMPHNQTEAQKLRRVNWCRKMMHRFANGDSNAVYDITTGKESLIYCYDPETKRQSAPSVFPFEELPTKVKRDRSVGKKMVASFLGSDRKRFTDAEEAVATYEKAVEGTPE</sequence>
<keyword evidence="2" id="KW-1185">Reference proteome</keyword>
<dbReference type="AlphaFoldDB" id="A0A4C1W647"/>
<dbReference type="Proteomes" id="UP000299102">
    <property type="component" value="Unassembled WGS sequence"/>
</dbReference>
<evidence type="ECO:0000313" key="2">
    <source>
        <dbReference type="Proteomes" id="UP000299102"/>
    </source>
</evidence>
<accession>A0A4C1W647</accession>
<dbReference type="InterPro" id="IPR036397">
    <property type="entry name" value="RNaseH_sf"/>
</dbReference>
<evidence type="ECO:0008006" key="3">
    <source>
        <dbReference type="Google" id="ProtNLM"/>
    </source>
</evidence>
<proteinExistence type="predicted"/>
<comment type="caution">
    <text evidence="1">The sequence shown here is derived from an EMBL/GenBank/DDBJ whole genome shotgun (WGS) entry which is preliminary data.</text>
</comment>
<gene>
    <name evidence="1" type="ORF">EVAR_78528_1</name>
</gene>
<evidence type="ECO:0000313" key="1">
    <source>
        <dbReference type="EMBL" id="GBP46828.1"/>
    </source>
</evidence>